<evidence type="ECO:0000259" key="1">
    <source>
        <dbReference type="Pfam" id="PF01494"/>
    </source>
</evidence>
<organism evidence="2 3">
    <name type="scientific">Actinomycetospora cinnamomea</name>
    <dbReference type="NCBI Taxonomy" id="663609"/>
    <lineage>
        <taxon>Bacteria</taxon>
        <taxon>Bacillati</taxon>
        <taxon>Actinomycetota</taxon>
        <taxon>Actinomycetes</taxon>
        <taxon>Pseudonocardiales</taxon>
        <taxon>Pseudonocardiaceae</taxon>
        <taxon>Actinomycetospora</taxon>
    </lineage>
</organism>
<dbReference type="EMBL" id="QEKW01000001">
    <property type="protein sequence ID" value="PVZ14810.1"/>
    <property type="molecule type" value="Genomic_DNA"/>
</dbReference>
<dbReference type="SUPFAM" id="SSF51905">
    <property type="entry name" value="FAD/NAD(P)-binding domain"/>
    <property type="match status" value="1"/>
</dbReference>
<dbReference type="OrthoDB" id="3647401at2"/>
<feature type="domain" description="FAD-binding" evidence="1">
    <location>
        <begin position="5"/>
        <end position="160"/>
    </location>
</feature>
<sequence length="346" mass="35837">MSPVDLVVAGGGPAGLVTALHAARAGLDVEVWEPRAGAVDKACGEGLMPGPLASLQALGVDPPGHPFHGIRYVDAGGAADADFRHGAGRGIRRTVLHDALRGAAVAAGARIAQRAVGAVTQDGEAVTVDGTRARHLVAADGLHSPLRRALGLDAAPARQRRYGLRRHFRTAPWSPYVEVYWGREVEAYVTPVAGDLVGVAVLGARAGSFDERVRLLPGLGARLGDAAPVGAVRGAGPLRRGARARVAGRVLLVGDAAGYIDALTGEGLALAFAQAEAAVRAITDGVPQRYERDWARLTRRYRWLTAALLAGTRPAAARRVLVPASRVLSPVFSAAVNALARPVGTS</sequence>
<protein>
    <submittedName>
        <fullName evidence="2">Flavin-dependent dehydrogenase</fullName>
    </submittedName>
</protein>
<gene>
    <name evidence="2" type="ORF">C8D89_101678</name>
</gene>
<reference evidence="2 3" key="1">
    <citation type="submission" date="2018-04" db="EMBL/GenBank/DDBJ databases">
        <title>Genomic Encyclopedia of Type Strains, Phase IV (KMG-IV): sequencing the most valuable type-strain genomes for metagenomic binning, comparative biology and taxonomic classification.</title>
        <authorList>
            <person name="Goeker M."/>
        </authorList>
    </citation>
    <scope>NUCLEOTIDE SEQUENCE [LARGE SCALE GENOMIC DNA]</scope>
    <source>
        <strain evidence="2 3">DSM 45771</strain>
    </source>
</reference>
<dbReference type="Proteomes" id="UP000245639">
    <property type="component" value="Unassembled WGS sequence"/>
</dbReference>
<accession>A0A2U1FRX6</accession>
<dbReference type="GO" id="GO:0071949">
    <property type="term" value="F:FAD binding"/>
    <property type="evidence" value="ECO:0007669"/>
    <property type="project" value="InterPro"/>
</dbReference>
<dbReference type="PANTHER" id="PTHR42685">
    <property type="entry name" value="GERANYLGERANYL DIPHOSPHATE REDUCTASE"/>
    <property type="match status" value="1"/>
</dbReference>
<name>A0A2U1FRX6_9PSEU</name>
<dbReference type="Pfam" id="PF01494">
    <property type="entry name" value="FAD_binding_3"/>
    <property type="match status" value="1"/>
</dbReference>
<dbReference type="InterPro" id="IPR050407">
    <property type="entry name" value="Geranylgeranyl_reductase"/>
</dbReference>
<dbReference type="RefSeq" id="WP_116706590.1">
    <property type="nucleotide sequence ID" value="NZ_QEKW01000001.1"/>
</dbReference>
<evidence type="ECO:0000313" key="3">
    <source>
        <dbReference type="Proteomes" id="UP000245639"/>
    </source>
</evidence>
<proteinExistence type="predicted"/>
<evidence type="ECO:0000313" key="2">
    <source>
        <dbReference type="EMBL" id="PVZ14810.1"/>
    </source>
</evidence>
<dbReference type="PANTHER" id="PTHR42685:SF19">
    <property type="entry name" value="POSSIBLE OXIDOREDUCTASE"/>
    <property type="match status" value="1"/>
</dbReference>
<dbReference type="InterPro" id="IPR036188">
    <property type="entry name" value="FAD/NAD-bd_sf"/>
</dbReference>
<dbReference type="AlphaFoldDB" id="A0A2U1FRX6"/>
<dbReference type="Gene3D" id="3.50.50.60">
    <property type="entry name" value="FAD/NAD(P)-binding domain"/>
    <property type="match status" value="1"/>
</dbReference>
<keyword evidence="3" id="KW-1185">Reference proteome</keyword>
<dbReference type="InterPro" id="IPR002938">
    <property type="entry name" value="FAD-bd"/>
</dbReference>
<comment type="caution">
    <text evidence="2">The sequence shown here is derived from an EMBL/GenBank/DDBJ whole genome shotgun (WGS) entry which is preliminary data.</text>
</comment>
<dbReference type="PRINTS" id="PR00420">
    <property type="entry name" value="RNGMNOXGNASE"/>
</dbReference>